<comment type="catalytic activity">
    <reaction evidence="17">
        <text>prostaglandin A1 + NAD(+) = 15-oxo-prostaglandin A1 + NADH + H(+)</text>
        <dbReference type="Rhea" id="RHEA:41263"/>
        <dbReference type="ChEBI" id="CHEBI:15378"/>
        <dbReference type="ChEBI" id="CHEBI:57398"/>
        <dbReference type="ChEBI" id="CHEBI:57540"/>
        <dbReference type="ChEBI" id="CHEBI:57945"/>
        <dbReference type="ChEBI" id="CHEBI:85072"/>
    </reaction>
    <physiologicalReaction direction="left-to-right" evidence="17">
        <dbReference type="Rhea" id="RHEA:41264"/>
    </physiologicalReaction>
</comment>
<proteinExistence type="inferred from homology"/>
<evidence type="ECO:0000256" key="7">
    <source>
        <dbReference type="ARBA" id="ARBA00042026"/>
    </source>
</evidence>
<evidence type="ECO:0000256" key="20">
    <source>
        <dbReference type="ARBA" id="ARBA00049151"/>
    </source>
</evidence>
<comment type="catalytic activity">
    <reaction evidence="14">
        <text>resolvin D1 + NAD(+) = 17-oxoresolvin D1 + NADH + H(+)</text>
        <dbReference type="Rhea" id="RHEA:50128"/>
        <dbReference type="ChEBI" id="CHEBI:15378"/>
        <dbReference type="ChEBI" id="CHEBI:57540"/>
        <dbReference type="ChEBI" id="CHEBI:57945"/>
        <dbReference type="ChEBI" id="CHEBI:132079"/>
        <dbReference type="ChEBI" id="CHEBI:132081"/>
    </reaction>
    <physiologicalReaction direction="left-to-right" evidence="14">
        <dbReference type="Rhea" id="RHEA:50129"/>
    </physiologicalReaction>
</comment>
<evidence type="ECO:0000256" key="2">
    <source>
        <dbReference type="ARBA" id="ARBA00023002"/>
    </source>
</evidence>
<comment type="similarity">
    <text evidence="1 22">Belongs to the short-chain dehydrogenases/reductases (SDR) family.</text>
</comment>
<keyword evidence="23" id="KW-1185">Reference proteome</keyword>
<comment type="catalytic activity">
    <reaction evidence="13">
        <text>(11R)-hydroxy-(5Z,8Z,12E,14Z)-eicosatetraenoate + NAD(+) = 11-oxo-(5Z,8Z,12E,14Z)-eicosatetraenoate + NADH + H(+)</text>
        <dbReference type="Rhea" id="RHEA:48640"/>
        <dbReference type="ChEBI" id="CHEBI:15378"/>
        <dbReference type="ChEBI" id="CHEBI:57540"/>
        <dbReference type="ChEBI" id="CHEBI:57945"/>
        <dbReference type="ChEBI" id="CHEBI:78836"/>
        <dbReference type="ChEBI" id="CHEBI:90697"/>
    </reaction>
    <physiologicalReaction direction="left-to-right" evidence="13">
        <dbReference type="Rhea" id="RHEA:48641"/>
    </physiologicalReaction>
</comment>
<comment type="catalytic activity">
    <reaction evidence="12">
        <text>15-oxo-(5S,6R)-dihydroxy-(7E,9E,11Z)-eicosatrienoate + NADH + H(+) = (5S,6R,15S)-trihydroxy-(7E,9E,11Z)-eicosatrienoate + NAD(+)</text>
        <dbReference type="Rhea" id="RHEA:41596"/>
        <dbReference type="ChEBI" id="CHEBI:15378"/>
        <dbReference type="ChEBI" id="CHEBI:57540"/>
        <dbReference type="ChEBI" id="CHEBI:57945"/>
        <dbReference type="ChEBI" id="CHEBI:78325"/>
        <dbReference type="ChEBI" id="CHEBI:78329"/>
    </reaction>
    <physiologicalReaction direction="left-to-right" evidence="12">
        <dbReference type="Rhea" id="RHEA:41597"/>
    </physiologicalReaction>
</comment>
<dbReference type="InterPro" id="IPR002347">
    <property type="entry name" value="SDR_fam"/>
</dbReference>
<comment type="catalytic activity">
    <reaction evidence="18">
        <text>prostaglandin E2 + NAD(+) = 15-oxoprostaglandin E2 + NADH + H(+)</text>
        <dbReference type="Rhea" id="RHEA:11876"/>
        <dbReference type="ChEBI" id="CHEBI:15378"/>
        <dbReference type="ChEBI" id="CHEBI:57400"/>
        <dbReference type="ChEBI" id="CHEBI:57540"/>
        <dbReference type="ChEBI" id="CHEBI:57945"/>
        <dbReference type="ChEBI" id="CHEBI:606564"/>
        <dbReference type="EC" id="1.1.1.141"/>
    </reaction>
    <physiologicalReaction direction="left-to-right" evidence="18">
        <dbReference type="Rhea" id="RHEA:11877"/>
    </physiologicalReaction>
</comment>
<evidence type="ECO:0000313" key="23">
    <source>
        <dbReference type="Proteomes" id="UP000829291"/>
    </source>
</evidence>
<evidence type="ECO:0000256" key="15">
    <source>
        <dbReference type="ARBA" id="ARBA00048393"/>
    </source>
</evidence>
<dbReference type="InterPro" id="IPR036291">
    <property type="entry name" value="NAD(P)-bd_dom_sf"/>
</dbReference>
<evidence type="ECO:0000256" key="19">
    <source>
        <dbReference type="ARBA" id="ARBA00048921"/>
    </source>
</evidence>
<comment type="catalytic activity">
    <reaction evidence="9">
        <text>prostaglandin E1 + NAD(+) = 15-oxoprostaglandin E1 + NADH + H(+)</text>
        <dbReference type="Rhea" id="RHEA:16477"/>
        <dbReference type="ChEBI" id="CHEBI:15378"/>
        <dbReference type="ChEBI" id="CHEBI:57397"/>
        <dbReference type="ChEBI" id="CHEBI:57401"/>
        <dbReference type="ChEBI" id="CHEBI:57540"/>
        <dbReference type="ChEBI" id="CHEBI:57945"/>
    </reaction>
    <physiologicalReaction direction="left-to-right" evidence="9">
        <dbReference type="Rhea" id="RHEA:16478"/>
    </physiologicalReaction>
</comment>
<evidence type="ECO:0000256" key="1">
    <source>
        <dbReference type="ARBA" id="ARBA00006484"/>
    </source>
</evidence>
<evidence type="ECO:0000256" key="21">
    <source>
        <dbReference type="ARBA" id="ARBA00049188"/>
    </source>
</evidence>
<dbReference type="EC" id="1.1.1.141" evidence="3"/>
<comment type="function">
    <text evidence="8">Catalyzes the NAD-dependent dehydrogenation (oxidation) of a broad array of hydroxylated polyunsaturated fatty acids (mainly eicosanoids and docosanoids, including prostaglandins, lipoxins and resolvins), yielding their corresponding keto (oxo) metabolites. Decreases the levels of the pro-proliferative prostaglandins such as prostaglandin E2 (whose activity is increased in cancer because of an increase in the expression of cyclooxygenase 2) and generates oxo-fatty acid products that can profoundly influence cell function by abrogating pro-inflammatory cytokine expression. Converts resolvins E1, D1 and D2 to their oxo products, which represents a mode of resolvin inactivation. Resolvin E1 plays important roles during the resolution phase of acute inflammation, while resolvins D1 and D2 have a unique role in obesity-induced adipose inflammation.</text>
</comment>
<evidence type="ECO:0000256" key="4">
    <source>
        <dbReference type="ARBA" id="ARBA00039060"/>
    </source>
</evidence>
<accession>A0ABM3GM68</accession>
<dbReference type="PRINTS" id="PR00080">
    <property type="entry name" value="SDRFAMILY"/>
</dbReference>
<comment type="catalytic activity">
    <reaction evidence="16">
        <text>lipoxin A4 + NAD(+) = 15-oxo-(5S,6R)-dihydroxy-(7E,9E,11Z,13E)-eicosatetraenoate + NADH + H(+)</text>
        <dbReference type="Rhea" id="RHEA:41572"/>
        <dbReference type="ChEBI" id="CHEBI:15378"/>
        <dbReference type="ChEBI" id="CHEBI:57540"/>
        <dbReference type="ChEBI" id="CHEBI:57945"/>
        <dbReference type="ChEBI" id="CHEBI:67026"/>
        <dbReference type="ChEBI" id="CHEBI:78311"/>
    </reaction>
    <physiologicalReaction direction="left-to-right" evidence="16">
        <dbReference type="Rhea" id="RHEA:41573"/>
    </physiologicalReaction>
</comment>
<keyword evidence="2" id="KW-0560">Oxidoreductase</keyword>
<evidence type="ECO:0000256" key="11">
    <source>
        <dbReference type="ARBA" id="ARBA00048008"/>
    </source>
</evidence>
<evidence type="ECO:0000256" key="8">
    <source>
        <dbReference type="ARBA" id="ARBA00045705"/>
    </source>
</evidence>
<evidence type="ECO:0000256" key="22">
    <source>
        <dbReference type="RuleBase" id="RU000363"/>
    </source>
</evidence>
<evidence type="ECO:0000256" key="17">
    <source>
        <dbReference type="ARBA" id="ARBA00048611"/>
    </source>
</evidence>
<name>A0ABM3GM68_NEOLC</name>
<dbReference type="Gene3D" id="3.40.50.720">
    <property type="entry name" value="NAD(P)-binding Rossmann-like Domain"/>
    <property type="match status" value="1"/>
</dbReference>
<evidence type="ECO:0000256" key="9">
    <source>
        <dbReference type="ARBA" id="ARBA00047325"/>
    </source>
</evidence>
<comment type="catalytic activity">
    <reaction evidence="21">
        <text>resolvin E1 + NAD(+) = 18-oxo-resolvin E1 + NADH + H(+)</text>
        <dbReference type="Rhea" id="RHEA:49244"/>
        <dbReference type="ChEBI" id="CHEBI:15378"/>
        <dbReference type="ChEBI" id="CHEBI:57540"/>
        <dbReference type="ChEBI" id="CHEBI:57945"/>
        <dbReference type="ChEBI" id="CHEBI:91000"/>
        <dbReference type="ChEBI" id="CHEBI:91001"/>
    </reaction>
    <physiologicalReaction direction="left-to-right" evidence="21">
        <dbReference type="Rhea" id="RHEA:49245"/>
    </physiologicalReaction>
</comment>
<dbReference type="PANTHER" id="PTHR44229">
    <property type="entry name" value="15-HYDROXYPROSTAGLANDIN DEHYDROGENASE [NAD(+)]"/>
    <property type="match status" value="1"/>
</dbReference>
<evidence type="ECO:0000256" key="18">
    <source>
        <dbReference type="ARBA" id="ARBA00048739"/>
    </source>
</evidence>
<evidence type="ECO:0000256" key="10">
    <source>
        <dbReference type="ARBA" id="ARBA00047672"/>
    </source>
</evidence>
<evidence type="ECO:0000313" key="24">
    <source>
        <dbReference type="RefSeq" id="XP_046601368.1"/>
    </source>
</evidence>
<evidence type="ECO:0000256" key="14">
    <source>
        <dbReference type="ARBA" id="ARBA00048170"/>
    </source>
</evidence>
<organism evidence="23 24">
    <name type="scientific">Neodiprion lecontei</name>
    <name type="common">Redheaded pine sawfly</name>
    <dbReference type="NCBI Taxonomy" id="441921"/>
    <lineage>
        <taxon>Eukaryota</taxon>
        <taxon>Metazoa</taxon>
        <taxon>Ecdysozoa</taxon>
        <taxon>Arthropoda</taxon>
        <taxon>Hexapoda</taxon>
        <taxon>Insecta</taxon>
        <taxon>Pterygota</taxon>
        <taxon>Neoptera</taxon>
        <taxon>Endopterygota</taxon>
        <taxon>Hymenoptera</taxon>
        <taxon>Tenthredinoidea</taxon>
        <taxon>Diprionidae</taxon>
        <taxon>Diprioninae</taxon>
        <taxon>Neodiprion</taxon>
    </lineage>
</organism>
<evidence type="ECO:0000256" key="6">
    <source>
        <dbReference type="ARBA" id="ARBA00041812"/>
    </source>
</evidence>
<dbReference type="SUPFAM" id="SSF51735">
    <property type="entry name" value="NAD(P)-binding Rossmann-fold domains"/>
    <property type="match status" value="1"/>
</dbReference>
<evidence type="ECO:0000256" key="16">
    <source>
        <dbReference type="ARBA" id="ARBA00048535"/>
    </source>
</evidence>
<reference evidence="24" key="1">
    <citation type="submission" date="2025-08" db="UniProtKB">
        <authorList>
            <consortium name="RefSeq"/>
        </authorList>
    </citation>
    <scope>IDENTIFICATION</scope>
    <source>
        <tissue evidence="24">Thorax and Abdomen</tissue>
    </source>
</reference>
<dbReference type="PANTHER" id="PTHR44229:SF4">
    <property type="entry name" value="15-HYDROXYPROSTAGLANDIN DEHYDROGENASE [NAD(+)]"/>
    <property type="match status" value="1"/>
</dbReference>
<evidence type="ECO:0000256" key="13">
    <source>
        <dbReference type="ARBA" id="ARBA00048144"/>
    </source>
</evidence>
<comment type="catalytic activity">
    <reaction evidence="10">
        <text>resolvin D1 + NAD(+) = 8-oxoresolvin D1 + NADH + H(+)</text>
        <dbReference type="Rhea" id="RHEA:50124"/>
        <dbReference type="ChEBI" id="CHEBI:15378"/>
        <dbReference type="ChEBI" id="CHEBI:57540"/>
        <dbReference type="ChEBI" id="CHEBI:57945"/>
        <dbReference type="ChEBI" id="CHEBI:132079"/>
        <dbReference type="ChEBI" id="CHEBI:132080"/>
    </reaction>
    <physiologicalReaction direction="left-to-right" evidence="10">
        <dbReference type="Rhea" id="RHEA:50125"/>
    </physiologicalReaction>
</comment>
<comment type="catalytic activity">
    <reaction evidence="19">
        <text>resolvin D2 + NAD(+) = 16-oxoresolvin D2 + NADH + H(+)</text>
        <dbReference type="Rhea" id="RHEA:53588"/>
        <dbReference type="ChEBI" id="CHEBI:15378"/>
        <dbReference type="ChEBI" id="CHEBI:57540"/>
        <dbReference type="ChEBI" id="CHEBI:57945"/>
        <dbReference type="ChEBI" id="CHEBI:133367"/>
        <dbReference type="ChEBI" id="CHEBI:137498"/>
    </reaction>
    <physiologicalReaction direction="left-to-right" evidence="19">
        <dbReference type="Rhea" id="RHEA:53589"/>
    </physiologicalReaction>
</comment>
<dbReference type="Pfam" id="PF00106">
    <property type="entry name" value="adh_short"/>
    <property type="match status" value="1"/>
</dbReference>
<comment type="catalytic activity">
    <reaction evidence="20">
        <text>(15S)-hydroxy-(5Z,8Z,11Z,13E)-eicosatetraenoate + NAD(+) = 15-oxo-(5Z,8Z,11Z,13E)-eicosatetraenoate + NADH + H(+)</text>
        <dbReference type="Rhea" id="RHEA:23260"/>
        <dbReference type="ChEBI" id="CHEBI:15378"/>
        <dbReference type="ChEBI" id="CHEBI:57409"/>
        <dbReference type="ChEBI" id="CHEBI:57410"/>
        <dbReference type="ChEBI" id="CHEBI:57540"/>
        <dbReference type="ChEBI" id="CHEBI:57945"/>
        <dbReference type="EC" id="1.1.1.232"/>
    </reaction>
    <physiologicalReaction direction="left-to-right" evidence="20">
        <dbReference type="Rhea" id="RHEA:23261"/>
    </physiologicalReaction>
</comment>
<dbReference type="RefSeq" id="XP_046601368.1">
    <property type="nucleotide sequence ID" value="XM_046745412.1"/>
</dbReference>
<comment type="catalytic activity">
    <reaction evidence="15">
        <text>resolvin D2 + NAD(+) = 7-oxoresolvin D2 + NADH + H(+)</text>
        <dbReference type="Rhea" id="RHEA:53584"/>
        <dbReference type="ChEBI" id="CHEBI:15378"/>
        <dbReference type="ChEBI" id="CHEBI:57540"/>
        <dbReference type="ChEBI" id="CHEBI:57945"/>
        <dbReference type="ChEBI" id="CHEBI:133367"/>
        <dbReference type="ChEBI" id="CHEBI:137497"/>
    </reaction>
    <physiologicalReaction direction="left-to-right" evidence="15">
        <dbReference type="Rhea" id="RHEA:53585"/>
    </physiologicalReaction>
</comment>
<dbReference type="GeneID" id="124295425"/>
<dbReference type="PRINTS" id="PR00081">
    <property type="entry name" value="GDHRDH"/>
</dbReference>
<protein>
    <recommendedName>
        <fullName evidence="5">15-hydroxyprostaglandin dehydrogenase [NAD(+)]</fullName>
        <ecNumber evidence="3">1.1.1.141</ecNumber>
        <ecNumber evidence="4">1.1.1.232</ecNumber>
    </recommendedName>
    <alternativeName>
        <fullName evidence="7">Eicosanoid/docosanoid dehydrogenase [NAD(+)]</fullName>
    </alternativeName>
    <alternativeName>
        <fullName evidence="6">Prostaglandin dehydrogenase 1</fullName>
    </alternativeName>
</protein>
<comment type="catalytic activity">
    <reaction evidence="11">
        <text>14-hydroxy-(4Z,7Z,10Z,12E,16Z,19Z)-docosahexaenoate + NAD(+) = 14-oxo-(4Z,7Z,10Z,12E,16Z,19Z)-docosahexaenoate + NADH + H(+)</text>
        <dbReference type="Rhea" id="RHEA:48952"/>
        <dbReference type="ChEBI" id="CHEBI:15378"/>
        <dbReference type="ChEBI" id="CHEBI:57540"/>
        <dbReference type="ChEBI" id="CHEBI:57945"/>
        <dbReference type="ChEBI" id="CHEBI:90866"/>
        <dbReference type="ChEBI" id="CHEBI:90867"/>
    </reaction>
    <physiologicalReaction direction="left-to-right" evidence="11">
        <dbReference type="Rhea" id="RHEA:48953"/>
    </physiologicalReaction>
</comment>
<evidence type="ECO:0000256" key="5">
    <source>
        <dbReference type="ARBA" id="ARBA00040276"/>
    </source>
</evidence>
<sequence>MTYKADMEIQNKIALVTGGANGIGFAHVRELLRNGAAHVAILDLANSKGDESAKKLNAEFGSDRAIFIVCDVTKQQEFEDAFAKVVKEFGGLDIVINNAGIMDDARWELMIEINITAVVRGTLLAFRYMGKDKGGKGGTLVNVASVAGLVPGKPFPIYHGTKHAVIGISRSFGHPYHYDKSGVRVLTLCPGGTETQLVTKAGGRMLDMVEQQELFDLLDSIPIQRISDSS</sequence>
<evidence type="ECO:0000256" key="3">
    <source>
        <dbReference type="ARBA" id="ARBA00038968"/>
    </source>
</evidence>
<evidence type="ECO:0000256" key="12">
    <source>
        <dbReference type="ARBA" id="ARBA00048140"/>
    </source>
</evidence>
<gene>
    <name evidence="24" type="primary">LOC124295425</name>
</gene>
<dbReference type="EC" id="1.1.1.232" evidence="4"/>
<dbReference type="Proteomes" id="UP000829291">
    <property type="component" value="Chromosome 7"/>
</dbReference>